<keyword evidence="1" id="KW-1133">Transmembrane helix</keyword>
<comment type="caution">
    <text evidence="2">The sequence shown here is derived from an EMBL/GenBank/DDBJ whole genome shotgun (WGS) entry which is preliminary data.</text>
</comment>
<dbReference type="OrthoDB" id="1798631at2"/>
<keyword evidence="1" id="KW-0472">Membrane</keyword>
<evidence type="ECO:0000256" key="1">
    <source>
        <dbReference type="SAM" id="Phobius"/>
    </source>
</evidence>
<sequence length="78" mass="9269">MWRQIWEHLWTGHRGKTIGAAAGVLLGLIYLLCGLWHMLIFALIVYTGYYIGKRIDRGQTPIPVEDMLRWLMDKWRLR</sequence>
<dbReference type="Pfam" id="PF10031">
    <property type="entry name" value="DUF2273"/>
    <property type="match status" value="1"/>
</dbReference>
<keyword evidence="1" id="KW-0812">Transmembrane</keyword>
<dbReference type="Proteomes" id="UP000214746">
    <property type="component" value="Unassembled WGS sequence"/>
</dbReference>
<keyword evidence="3" id="KW-1185">Reference proteome</keyword>
<dbReference type="EMBL" id="NHRJ02000002">
    <property type="protein sequence ID" value="PZE22051.1"/>
    <property type="molecule type" value="Genomic_DNA"/>
</dbReference>
<evidence type="ECO:0000313" key="2">
    <source>
        <dbReference type="EMBL" id="PZE22051.1"/>
    </source>
</evidence>
<name>A0A2W1NG51_PAEXE</name>
<dbReference type="AlphaFoldDB" id="A0A2W1NG51"/>
<evidence type="ECO:0000313" key="3">
    <source>
        <dbReference type="Proteomes" id="UP000214746"/>
    </source>
</evidence>
<organism evidence="2 3">
    <name type="scientific">Paenibacillus xerothermodurans</name>
    <dbReference type="NCBI Taxonomy" id="1977292"/>
    <lineage>
        <taxon>Bacteria</taxon>
        <taxon>Bacillati</taxon>
        <taxon>Bacillota</taxon>
        <taxon>Bacilli</taxon>
        <taxon>Bacillales</taxon>
        <taxon>Paenibacillaceae</taxon>
        <taxon>Paenibacillus</taxon>
    </lineage>
</organism>
<accession>A0A2W1NG51</accession>
<dbReference type="RefSeq" id="WP_089199194.1">
    <property type="nucleotide sequence ID" value="NZ_NHRJ02000002.1"/>
</dbReference>
<gene>
    <name evidence="2" type="ORF">CBW46_006545</name>
</gene>
<protein>
    <submittedName>
        <fullName evidence="2">DUF2273 domain-containing protein</fullName>
    </submittedName>
</protein>
<reference evidence="2" key="1">
    <citation type="submission" date="2018-06" db="EMBL/GenBank/DDBJ databases">
        <title>Paenibacillus xerothermodurans sp. nov. an extremely dry heat resistant spore forming bacterium isolated from the soil of Cape Canaveral, Florida.</title>
        <authorList>
            <person name="Seuylemezian A."/>
            <person name="Kaur N."/>
            <person name="Patil P."/>
            <person name="Patil P."/>
            <person name="Mayilraj S."/>
            <person name="Vaishampayan P."/>
        </authorList>
    </citation>
    <scope>NUCLEOTIDE SEQUENCE [LARGE SCALE GENOMIC DNA]</scope>
    <source>
        <strain evidence="2">ATCC 27380</strain>
    </source>
</reference>
<proteinExistence type="predicted"/>
<feature type="transmembrane region" description="Helical" evidence="1">
    <location>
        <begin position="20"/>
        <end position="49"/>
    </location>
</feature>
<dbReference type="InterPro" id="IPR018730">
    <property type="entry name" value="DUF2273"/>
</dbReference>